<evidence type="ECO:0000256" key="10">
    <source>
        <dbReference type="ARBA" id="ARBA00033171"/>
    </source>
</evidence>
<keyword evidence="14" id="KW-1185">Reference proteome</keyword>
<keyword evidence="7" id="KW-0663">Pyridoxal phosphate</keyword>
<dbReference type="Proteomes" id="UP000032633">
    <property type="component" value="Chromosome"/>
</dbReference>
<keyword evidence="8" id="KW-0784">Thiamine biosynthesis</keyword>
<dbReference type="PANTHER" id="PTHR31528">
    <property type="entry name" value="4-AMINO-5-HYDROXYMETHYL-2-METHYLPYRIMIDINE PHOSPHATE SYNTHASE THI11-RELATED"/>
    <property type="match status" value="1"/>
</dbReference>
<evidence type="ECO:0000256" key="1">
    <source>
        <dbReference type="ARBA" id="ARBA00003469"/>
    </source>
</evidence>
<dbReference type="EMBL" id="CP011058">
    <property type="protein sequence ID" value="AJY75642.1"/>
    <property type="molecule type" value="Genomic_DNA"/>
</dbReference>
<protein>
    <recommendedName>
        <fullName evidence="10">Thiamine pyrimidine synthase</fullName>
    </recommendedName>
</protein>
<evidence type="ECO:0000256" key="2">
    <source>
        <dbReference type="ARBA" id="ARBA00004948"/>
    </source>
</evidence>
<dbReference type="PANTHER" id="PTHR31528:SF1">
    <property type="entry name" value="4-AMINO-5-HYDROXYMETHYL-2-METHYLPYRIMIDINE PHOSPHATE SYNTHASE THI11-RELATED"/>
    <property type="match status" value="1"/>
</dbReference>
<comment type="catalytic activity">
    <reaction evidence="11">
        <text>N(6)-(pyridoxal phosphate)-L-lysyl-[4-amino-5-hydroxymethyl-2-methylpyrimidine phosphate synthase] + L-histidyl-[4-amino-5-hydroxymethyl-2-methylpyrimidine phosphate synthase] + 2 Fe(3+) + 4 H2O = L-lysyl-[4-amino-5-hydroxymethyl-2-methylpyrimidine phosphate synthase] + (2S)-2-amino-5-hydroxy-4-oxopentanoyl-[4-amino-5-hydroxymethyl-2-methylpyrimidine phosphate synthase] + 4-amino-2-methyl-5-(phosphooxymethyl)pyrimidine + 3-oxopropanoate + 2 Fe(2+) + 2 H(+)</text>
        <dbReference type="Rhea" id="RHEA:65756"/>
        <dbReference type="Rhea" id="RHEA-COMP:16892"/>
        <dbReference type="Rhea" id="RHEA-COMP:16893"/>
        <dbReference type="Rhea" id="RHEA-COMP:16894"/>
        <dbReference type="Rhea" id="RHEA-COMP:16895"/>
        <dbReference type="ChEBI" id="CHEBI:15377"/>
        <dbReference type="ChEBI" id="CHEBI:15378"/>
        <dbReference type="ChEBI" id="CHEBI:29033"/>
        <dbReference type="ChEBI" id="CHEBI:29034"/>
        <dbReference type="ChEBI" id="CHEBI:29969"/>
        <dbReference type="ChEBI" id="CHEBI:29979"/>
        <dbReference type="ChEBI" id="CHEBI:33190"/>
        <dbReference type="ChEBI" id="CHEBI:58354"/>
        <dbReference type="ChEBI" id="CHEBI:143915"/>
        <dbReference type="ChEBI" id="CHEBI:157692"/>
    </reaction>
    <physiologicalReaction direction="left-to-right" evidence="11">
        <dbReference type="Rhea" id="RHEA:65757"/>
    </physiologicalReaction>
</comment>
<proteinExistence type="inferred from homology"/>
<feature type="domain" description="SsuA/THI5-like" evidence="12">
    <location>
        <begin position="14"/>
        <end position="223"/>
    </location>
</feature>
<dbReference type="HOGENOM" id="CLU_078008_0_0_9"/>
<name>A0A0D5NKY3_9BACL</name>
<dbReference type="PATRIC" id="fig|1126833.4.peg.3306"/>
<dbReference type="Gene3D" id="3.40.190.10">
    <property type="entry name" value="Periplasmic binding protein-like II"/>
    <property type="match status" value="2"/>
</dbReference>
<comment type="subunit">
    <text evidence="4">Homodimer.</text>
</comment>
<sequence length="301" mass="33792">MDRFHVSATGHSPTYFPHYLAEELGYFTDVDLNVTIDVPKPWDLVLDNLNNGVSQAALGGIWVPAMYKSRVKDYLSFAQLCARYTIEIVTREPVESFDWNYFTNKLVLVGGLGAGPGRTVFLKGVLKHAGIDLSTVRFIDGLSTSMFAELFGGGQGDAYAVDTLTAAALVRDGIGYHTASVTNPVPASVYYTLPEVLNREDNLIGRFTLAIQRATTWIREHDAEDARDLVKQNWPDDVDRMIEFLNMYKHQLWDESVLIKESELLAWQQSLAWAGLIEKPFPYTELVTTKPYEFTVAQLAK</sequence>
<comment type="similarity">
    <text evidence="3">Belongs to the NMT1/THI5 family.</text>
</comment>
<comment type="pathway">
    <text evidence="2">Cofactor biosynthesis; thiamine diphosphate biosynthesis.</text>
</comment>
<comment type="function">
    <text evidence="1">Responsible for the formation of the pyrimidine heterocycle in the thiamine biosynthesis pathway. Catalyzes the formation of hydroxymethylpyrimidine phosphate (HMP-P) from histidine and pyridoxal phosphate (PLP). The protein uses PLP and the active site histidine to form HMP-P, generating an inactive enzyme. The enzyme can only undergo a single turnover, which suggests it is a suicide enzyme.</text>
</comment>
<evidence type="ECO:0000259" key="12">
    <source>
        <dbReference type="Pfam" id="PF09084"/>
    </source>
</evidence>
<dbReference type="InterPro" id="IPR015168">
    <property type="entry name" value="SsuA/THI5"/>
</dbReference>
<keyword evidence="6" id="KW-0479">Metal-binding</keyword>
<dbReference type="STRING" id="1126833.VN24_15090"/>
<evidence type="ECO:0000256" key="6">
    <source>
        <dbReference type="ARBA" id="ARBA00022723"/>
    </source>
</evidence>
<evidence type="ECO:0000256" key="3">
    <source>
        <dbReference type="ARBA" id="ARBA00009406"/>
    </source>
</evidence>
<evidence type="ECO:0000313" key="14">
    <source>
        <dbReference type="Proteomes" id="UP000032633"/>
    </source>
</evidence>
<evidence type="ECO:0000256" key="11">
    <source>
        <dbReference type="ARBA" id="ARBA00048179"/>
    </source>
</evidence>
<accession>A0A0D5NKY3</accession>
<dbReference type="SUPFAM" id="SSF53850">
    <property type="entry name" value="Periplasmic binding protein-like II"/>
    <property type="match status" value="1"/>
</dbReference>
<evidence type="ECO:0000256" key="7">
    <source>
        <dbReference type="ARBA" id="ARBA00022898"/>
    </source>
</evidence>
<reference evidence="13 14" key="1">
    <citation type="journal article" date="2015" name="J. Biotechnol.">
        <title>Complete genome sequence of Paenibacillus beijingensis 7188(T) (=DSM 24997(T)), a novel rhizobacterium from jujube garden soil.</title>
        <authorList>
            <person name="Kwak Y."/>
            <person name="Shin J.H."/>
        </authorList>
    </citation>
    <scope>NUCLEOTIDE SEQUENCE [LARGE SCALE GENOMIC DNA]</scope>
    <source>
        <strain evidence="13 14">DSM 24997</strain>
    </source>
</reference>
<evidence type="ECO:0000256" key="8">
    <source>
        <dbReference type="ARBA" id="ARBA00022977"/>
    </source>
</evidence>
<reference evidence="14" key="2">
    <citation type="submission" date="2015-03" db="EMBL/GenBank/DDBJ databases">
        <title>Genome sequence of Paenibacillus beijingensis strain DSM 24997T.</title>
        <authorList>
            <person name="Kwak Y."/>
            <person name="Shin J.-H."/>
        </authorList>
    </citation>
    <scope>NUCLEOTIDE SEQUENCE [LARGE SCALE GENOMIC DNA]</scope>
    <source>
        <strain evidence="14">DSM 24997</strain>
    </source>
</reference>
<dbReference type="Pfam" id="PF09084">
    <property type="entry name" value="NMT1"/>
    <property type="match status" value="1"/>
</dbReference>
<evidence type="ECO:0000256" key="4">
    <source>
        <dbReference type="ARBA" id="ARBA00011738"/>
    </source>
</evidence>
<evidence type="ECO:0000313" key="13">
    <source>
        <dbReference type="EMBL" id="AJY75642.1"/>
    </source>
</evidence>
<evidence type="ECO:0000256" key="5">
    <source>
        <dbReference type="ARBA" id="ARBA00022679"/>
    </source>
</evidence>
<dbReference type="KEGG" id="pbj:VN24_15090"/>
<dbReference type="GO" id="GO:0009228">
    <property type="term" value="P:thiamine biosynthetic process"/>
    <property type="evidence" value="ECO:0007669"/>
    <property type="project" value="UniProtKB-KW"/>
</dbReference>
<gene>
    <name evidence="13" type="ORF">VN24_15090</name>
</gene>
<keyword evidence="5" id="KW-0808">Transferase</keyword>
<dbReference type="AlphaFoldDB" id="A0A0D5NKY3"/>
<dbReference type="InterPro" id="IPR027939">
    <property type="entry name" value="NMT1/THI5"/>
</dbReference>
<organism evidence="13 14">
    <name type="scientific">Paenibacillus beijingensis</name>
    <dbReference type="NCBI Taxonomy" id="1126833"/>
    <lineage>
        <taxon>Bacteria</taxon>
        <taxon>Bacillati</taxon>
        <taxon>Bacillota</taxon>
        <taxon>Bacilli</taxon>
        <taxon>Bacillales</taxon>
        <taxon>Paenibacillaceae</taxon>
        <taxon>Paenibacillus</taxon>
    </lineage>
</organism>
<dbReference type="GO" id="GO:0046872">
    <property type="term" value="F:metal ion binding"/>
    <property type="evidence" value="ECO:0007669"/>
    <property type="project" value="UniProtKB-KW"/>
</dbReference>
<dbReference type="OrthoDB" id="9802202at2"/>
<keyword evidence="9" id="KW-0408">Iron</keyword>
<dbReference type="RefSeq" id="WP_045671070.1">
    <property type="nucleotide sequence ID" value="NZ_CP011058.1"/>
</dbReference>
<evidence type="ECO:0000256" key="9">
    <source>
        <dbReference type="ARBA" id="ARBA00023004"/>
    </source>
</evidence>
<dbReference type="GO" id="GO:0016740">
    <property type="term" value="F:transferase activity"/>
    <property type="evidence" value="ECO:0007669"/>
    <property type="project" value="UniProtKB-KW"/>
</dbReference>